<dbReference type="InterPro" id="IPR027396">
    <property type="entry name" value="DsrEFH-like"/>
</dbReference>
<dbReference type="EMBL" id="JAUZQE010000054">
    <property type="protein sequence ID" value="MDR4127105.1"/>
    <property type="molecule type" value="Genomic_DNA"/>
</dbReference>
<keyword evidence="2" id="KW-1185">Reference proteome</keyword>
<dbReference type="SUPFAM" id="SSF75169">
    <property type="entry name" value="DsrEFH-like"/>
    <property type="match status" value="1"/>
</dbReference>
<gene>
    <name evidence="1" type="ORF">Q8947_14080</name>
</gene>
<evidence type="ECO:0000313" key="2">
    <source>
        <dbReference type="Proteomes" id="UP001232156"/>
    </source>
</evidence>
<accession>A0ABU1D9L8</accession>
<protein>
    <recommendedName>
        <fullName evidence="3">Intracellular sulfur oxidation DsrE/DsrF family protein</fullName>
    </recommendedName>
</protein>
<evidence type="ECO:0008006" key="3">
    <source>
        <dbReference type="Google" id="ProtNLM"/>
    </source>
</evidence>
<comment type="caution">
    <text evidence="1">The sequence shown here is derived from an EMBL/GenBank/DDBJ whole genome shotgun (WGS) entry which is preliminary data.</text>
</comment>
<dbReference type="Proteomes" id="UP001232156">
    <property type="component" value="Unassembled WGS sequence"/>
</dbReference>
<proteinExistence type="predicted"/>
<name>A0ABU1D9L8_9BURK</name>
<sequence length="107" mass="11861">MNQETQHQDLKVVLHAPTPVALERARNNAMNLKRERPDVEVRIIANAGAVAAALDNAHSETDAFTWLCPNSLARTNRANRQPLRALAGAAVLQLAELQRNGWVYIRS</sequence>
<reference evidence="1 2" key="1">
    <citation type="submission" date="2023-08" db="EMBL/GenBank/DDBJ databases">
        <title>Alcaligenaceae gen. nov., a novel taxon isolated from the sludge of Yixing Pesticide Factory.</title>
        <authorList>
            <person name="Ruan L."/>
        </authorList>
    </citation>
    <scope>NUCLEOTIDE SEQUENCE [LARGE SCALE GENOMIC DNA]</scope>
    <source>
        <strain evidence="1 2">LG-2</strain>
    </source>
</reference>
<dbReference type="Gene3D" id="3.40.1260.10">
    <property type="entry name" value="DsrEFH-like"/>
    <property type="match status" value="1"/>
</dbReference>
<organism evidence="1 2">
    <name type="scientific">Yanghanlia caeni</name>
    <dbReference type="NCBI Taxonomy" id="3064283"/>
    <lineage>
        <taxon>Bacteria</taxon>
        <taxon>Pseudomonadati</taxon>
        <taxon>Pseudomonadota</taxon>
        <taxon>Betaproteobacteria</taxon>
        <taxon>Burkholderiales</taxon>
        <taxon>Alcaligenaceae</taxon>
        <taxon>Yanghanlia</taxon>
    </lineage>
</organism>
<evidence type="ECO:0000313" key="1">
    <source>
        <dbReference type="EMBL" id="MDR4127105.1"/>
    </source>
</evidence>